<gene>
    <name evidence="2" type="ORF">PXEA_LOCUS3330</name>
</gene>
<comment type="caution">
    <text evidence="2">The sequence shown here is derived from an EMBL/GenBank/DDBJ whole genome shotgun (WGS) entry which is preliminary data.</text>
</comment>
<feature type="compositionally biased region" description="Basic and acidic residues" evidence="1">
    <location>
        <begin position="82"/>
        <end position="98"/>
    </location>
</feature>
<protein>
    <submittedName>
        <fullName evidence="2">Uncharacterized protein</fullName>
    </submittedName>
</protein>
<accession>A0A448WEI8</accession>
<evidence type="ECO:0000313" key="3">
    <source>
        <dbReference type="Proteomes" id="UP000784294"/>
    </source>
</evidence>
<feature type="region of interest" description="Disordered" evidence="1">
    <location>
        <begin position="63"/>
        <end position="105"/>
    </location>
</feature>
<dbReference type="AlphaFoldDB" id="A0A448WEI8"/>
<dbReference type="EMBL" id="CAAALY010007505">
    <property type="protein sequence ID" value="VEL09890.1"/>
    <property type="molecule type" value="Genomic_DNA"/>
</dbReference>
<reference evidence="2" key="1">
    <citation type="submission" date="2018-11" db="EMBL/GenBank/DDBJ databases">
        <authorList>
            <consortium name="Pathogen Informatics"/>
        </authorList>
    </citation>
    <scope>NUCLEOTIDE SEQUENCE</scope>
</reference>
<sequence>MPHTQFRLLKAAAEGGCEIANRLFARVWQSEALIKKPQVASAAVSSQKKPTGKKNISAKILQADDLPRHSPSQPTQPARFAKKLDIKPLRTNSKKEDSQDTNYEGLSHRSSLCHTSFPLTHLPEIAIQDFSSHGPMDLMLNQPHPNDADWLDQFLEDGIMNTGDKCSRAVTFSCSNEIKTLHPGLVNESRLSKPAHLISNSASQITTVLKSEYSHVDEGIDQIITQVLKNGAKEVEETGMHRKDYTITLHQPLVSQVEQTVYTRPKFPLLLPIWEPEQEEPSIGGPRRLHILPMSKIRPDMLLAYAKELLSSPNMKSKGNIGMLEYLSFILKKCNIDLKYQSTITT</sequence>
<evidence type="ECO:0000256" key="1">
    <source>
        <dbReference type="SAM" id="MobiDB-lite"/>
    </source>
</evidence>
<keyword evidence="3" id="KW-1185">Reference proteome</keyword>
<proteinExistence type="predicted"/>
<evidence type="ECO:0000313" key="2">
    <source>
        <dbReference type="EMBL" id="VEL09890.1"/>
    </source>
</evidence>
<dbReference type="Proteomes" id="UP000784294">
    <property type="component" value="Unassembled WGS sequence"/>
</dbReference>
<organism evidence="2 3">
    <name type="scientific">Protopolystoma xenopodis</name>
    <dbReference type="NCBI Taxonomy" id="117903"/>
    <lineage>
        <taxon>Eukaryota</taxon>
        <taxon>Metazoa</taxon>
        <taxon>Spiralia</taxon>
        <taxon>Lophotrochozoa</taxon>
        <taxon>Platyhelminthes</taxon>
        <taxon>Monogenea</taxon>
        <taxon>Polyopisthocotylea</taxon>
        <taxon>Polystomatidea</taxon>
        <taxon>Polystomatidae</taxon>
        <taxon>Protopolystoma</taxon>
    </lineage>
</organism>
<name>A0A448WEI8_9PLAT</name>